<keyword evidence="5" id="KW-1185">Reference proteome</keyword>
<protein>
    <recommendedName>
        <fullName evidence="6">Gamma-interferon-inducible lysosomal thiol reductase</fullName>
    </recommendedName>
</protein>
<dbReference type="AlphaFoldDB" id="A0AAV1S0C8"/>
<dbReference type="InterPro" id="IPR004911">
    <property type="entry name" value="Interferon-induced_GILT"/>
</dbReference>
<proteinExistence type="inferred from homology"/>
<gene>
    <name evidence="4" type="ORF">DCAF_LOCUS17503</name>
</gene>
<dbReference type="EMBL" id="CAWUPB010001160">
    <property type="protein sequence ID" value="CAK7343812.1"/>
    <property type="molecule type" value="Genomic_DNA"/>
</dbReference>
<name>A0AAV1S0C8_9ROSI</name>
<evidence type="ECO:0008006" key="6">
    <source>
        <dbReference type="Google" id="ProtNLM"/>
    </source>
</evidence>
<feature type="signal peptide" evidence="3">
    <location>
        <begin position="1"/>
        <end position="27"/>
    </location>
</feature>
<evidence type="ECO:0000313" key="5">
    <source>
        <dbReference type="Proteomes" id="UP001314170"/>
    </source>
</evidence>
<evidence type="ECO:0000256" key="3">
    <source>
        <dbReference type="SAM" id="SignalP"/>
    </source>
</evidence>
<sequence length="251" mass="28264">MASNPSLFTTFFLFICTTLFLTTSTSSSENVTLSLYYETLCPYCADFIVNHLVKVFDKGLISIVNLRLIPWGNAFIQPDGSFVCQHGTNECFLNAIEACTITIYPEVYRHFRFIHCVEKMSLEKKINEWVNCFDMSGLGKVPIDCYTSGHGEGLERKYAAETAQLNPPHRFVPWVVVDNQPLQEDFENFVSYVCKAYKGTEMPEACKSLTLENNSLQKENPFKSVCYVDQTSNLTSSAPPPAIKASRSSHA</sequence>
<dbReference type="GO" id="GO:0016671">
    <property type="term" value="F:oxidoreductase activity, acting on a sulfur group of donors, disulfide as acceptor"/>
    <property type="evidence" value="ECO:0007669"/>
    <property type="project" value="InterPro"/>
</dbReference>
<comment type="similarity">
    <text evidence="1">Belongs to the GILT family.</text>
</comment>
<dbReference type="PANTHER" id="PTHR13234">
    <property type="entry name" value="GAMMA-INTERFERON INDUCIBLE LYSOSOMAL THIOL REDUCTASE GILT"/>
    <property type="match status" value="1"/>
</dbReference>
<dbReference type="Pfam" id="PF03227">
    <property type="entry name" value="GILT"/>
    <property type="match status" value="1"/>
</dbReference>
<reference evidence="4 5" key="1">
    <citation type="submission" date="2024-01" db="EMBL/GenBank/DDBJ databases">
        <authorList>
            <person name="Waweru B."/>
        </authorList>
    </citation>
    <scope>NUCLEOTIDE SEQUENCE [LARGE SCALE GENOMIC DNA]</scope>
</reference>
<comment type="caution">
    <text evidence="4">The sequence shown here is derived from an EMBL/GenBank/DDBJ whole genome shotgun (WGS) entry which is preliminary data.</text>
</comment>
<accession>A0AAV1S0C8</accession>
<keyword evidence="2" id="KW-0325">Glycoprotein</keyword>
<evidence type="ECO:0000256" key="1">
    <source>
        <dbReference type="ARBA" id="ARBA00005679"/>
    </source>
</evidence>
<evidence type="ECO:0000313" key="4">
    <source>
        <dbReference type="EMBL" id="CAK7343812.1"/>
    </source>
</evidence>
<organism evidence="4 5">
    <name type="scientific">Dovyalis caffra</name>
    <dbReference type="NCBI Taxonomy" id="77055"/>
    <lineage>
        <taxon>Eukaryota</taxon>
        <taxon>Viridiplantae</taxon>
        <taxon>Streptophyta</taxon>
        <taxon>Embryophyta</taxon>
        <taxon>Tracheophyta</taxon>
        <taxon>Spermatophyta</taxon>
        <taxon>Magnoliopsida</taxon>
        <taxon>eudicotyledons</taxon>
        <taxon>Gunneridae</taxon>
        <taxon>Pentapetalae</taxon>
        <taxon>rosids</taxon>
        <taxon>fabids</taxon>
        <taxon>Malpighiales</taxon>
        <taxon>Salicaceae</taxon>
        <taxon>Flacourtieae</taxon>
        <taxon>Dovyalis</taxon>
    </lineage>
</organism>
<dbReference type="Proteomes" id="UP001314170">
    <property type="component" value="Unassembled WGS sequence"/>
</dbReference>
<dbReference type="PANTHER" id="PTHR13234:SF48">
    <property type="entry name" value="GAMMA INTERFERON RESPONSIVE LYSOSOMAL THIOL (GILT) REDUCTASE FAMILY PROTEIN"/>
    <property type="match status" value="1"/>
</dbReference>
<keyword evidence="3" id="KW-0732">Signal</keyword>
<evidence type="ECO:0000256" key="2">
    <source>
        <dbReference type="ARBA" id="ARBA00023180"/>
    </source>
</evidence>
<feature type="chain" id="PRO_5043572870" description="Gamma-interferon-inducible lysosomal thiol reductase" evidence="3">
    <location>
        <begin position="28"/>
        <end position="251"/>
    </location>
</feature>